<feature type="domain" description="DUF7083" evidence="1">
    <location>
        <begin position="37"/>
        <end position="102"/>
    </location>
</feature>
<evidence type="ECO:0000313" key="2">
    <source>
        <dbReference type="EMBL" id="VDL97059.1"/>
    </source>
</evidence>
<protein>
    <submittedName>
        <fullName evidence="4">Amidohydrolase</fullName>
    </submittedName>
</protein>
<keyword evidence="3" id="KW-1185">Reference proteome</keyword>
<dbReference type="Pfam" id="PF23309">
    <property type="entry name" value="DUF7083"/>
    <property type="match status" value="1"/>
</dbReference>
<organism evidence="4">
    <name type="scientific">Schistocephalus solidus</name>
    <name type="common">Tapeworm</name>
    <dbReference type="NCBI Taxonomy" id="70667"/>
    <lineage>
        <taxon>Eukaryota</taxon>
        <taxon>Metazoa</taxon>
        <taxon>Spiralia</taxon>
        <taxon>Lophotrochozoa</taxon>
        <taxon>Platyhelminthes</taxon>
        <taxon>Cestoda</taxon>
        <taxon>Eucestoda</taxon>
        <taxon>Diphyllobothriidea</taxon>
        <taxon>Diphyllobothriidae</taxon>
        <taxon>Schistocephalus</taxon>
    </lineage>
</organism>
<dbReference type="OrthoDB" id="6268355at2759"/>
<proteinExistence type="predicted"/>
<dbReference type="EMBL" id="UYSU01036020">
    <property type="protein sequence ID" value="VDL97059.1"/>
    <property type="molecule type" value="Genomic_DNA"/>
</dbReference>
<dbReference type="WBParaSite" id="SSLN_0001109001-mRNA-1">
    <property type="protein sequence ID" value="SSLN_0001109001-mRNA-1"/>
    <property type="gene ID" value="SSLN_0001109001"/>
</dbReference>
<accession>A0A183T2H6</accession>
<evidence type="ECO:0000313" key="3">
    <source>
        <dbReference type="Proteomes" id="UP000275846"/>
    </source>
</evidence>
<dbReference type="AlphaFoldDB" id="A0A183T2H6"/>
<evidence type="ECO:0000313" key="4">
    <source>
        <dbReference type="WBParaSite" id="SSLN_0001109001-mRNA-1"/>
    </source>
</evidence>
<gene>
    <name evidence="2" type="ORF">SSLN_LOCUS10674</name>
</gene>
<evidence type="ECO:0000259" key="1">
    <source>
        <dbReference type="Pfam" id="PF23309"/>
    </source>
</evidence>
<dbReference type="InterPro" id="IPR055510">
    <property type="entry name" value="DUF7083"/>
</dbReference>
<sequence length="105" mass="12261">MVDEYVDLKQMLQQHLKPSPLSYLTHQLAADGSQSVGHIAGNITEFLYDPHTHITFDYWYKRYEDLFSVDLAAQIDAWKVRLLLHKLGPAEHELYANFIFPKNSR</sequence>
<name>A0A183T2H6_SCHSO</name>
<reference evidence="2 3" key="2">
    <citation type="submission" date="2018-11" db="EMBL/GenBank/DDBJ databases">
        <authorList>
            <consortium name="Pathogen Informatics"/>
        </authorList>
    </citation>
    <scope>NUCLEOTIDE SEQUENCE [LARGE SCALE GENOMIC DNA]</scope>
    <source>
        <strain evidence="2 3">NST_G2</strain>
    </source>
</reference>
<reference evidence="4" key="1">
    <citation type="submission" date="2016-06" db="UniProtKB">
        <authorList>
            <consortium name="WormBaseParasite"/>
        </authorList>
    </citation>
    <scope>IDENTIFICATION</scope>
</reference>
<dbReference type="Proteomes" id="UP000275846">
    <property type="component" value="Unassembled WGS sequence"/>
</dbReference>